<dbReference type="RefSeq" id="WP_142505224.1">
    <property type="nucleotide sequence ID" value="NZ_FXTI01000004.1"/>
</dbReference>
<evidence type="ECO:0000313" key="2">
    <source>
        <dbReference type="EMBL" id="SMO62295.1"/>
    </source>
</evidence>
<evidence type="ECO:0000313" key="3">
    <source>
        <dbReference type="Proteomes" id="UP000315636"/>
    </source>
</evidence>
<proteinExistence type="predicted"/>
<organism evidence="2 3">
    <name type="scientific">Melghirimyces algeriensis</name>
    <dbReference type="NCBI Taxonomy" id="910412"/>
    <lineage>
        <taxon>Bacteria</taxon>
        <taxon>Bacillati</taxon>
        <taxon>Bacillota</taxon>
        <taxon>Bacilli</taxon>
        <taxon>Bacillales</taxon>
        <taxon>Thermoactinomycetaceae</taxon>
        <taxon>Melghirimyces</taxon>
    </lineage>
</organism>
<protein>
    <submittedName>
        <fullName evidence="2">Uncharacterized protein</fullName>
    </submittedName>
</protein>
<keyword evidence="3" id="KW-1185">Reference proteome</keyword>
<name>A0A521CSD3_9BACL</name>
<reference evidence="2 3" key="1">
    <citation type="submission" date="2017-05" db="EMBL/GenBank/DDBJ databases">
        <authorList>
            <person name="Varghese N."/>
            <person name="Submissions S."/>
        </authorList>
    </citation>
    <scope>NUCLEOTIDE SEQUENCE [LARGE SCALE GENOMIC DNA]</scope>
    <source>
        <strain evidence="2 3">DSM 45474</strain>
    </source>
</reference>
<dbReference type="OrthoDB" id="2988969at2"/>
<feature type="compositionally biased region" description="Polar residues" evidence="1">
    <location>
        <begin position="73"/>
        <end position="101"/>
    </location>
</feature>
<dbReference type="EMBL" id="FXTI01000004">
    <property type="protein sequence ID" value="SMO62295.1"/>
    <property type="molecule type" value="Genomic_DNA"/>
</dbReference>
<dbReference type="Proteomes" id="UP000315636">
    <property type="component" value="Unassembled WGS sequence"/>
</dbReference>
<evidence type="ECO:0000256" key="1">
    <source>
        <dbReference type="SAM" id="MobiDB-lite"/>
    </source>
</evidence>
<feature type="region of interest" description="Disordered" evidence="1">
    <location>
        <begin position="73"/>
        <end position="121"/>
    </location>
</feature>
<accession>A0A521CSD3</accession>
<dbReference type="AlphaFoldDB" id="A0A521CSD3"/>
<feature type="region of interest" description="Disordered" evidence="1">
    <location>
        <begin position="1"/>
        <end position="27"/>
    </location>
</feature>
<feature type="compositionally biased region" description="Polar residues" evidence="1">
    <location>
        <begin position="15"/>
        <end position="25"/>
    </location>
</feature>
<sequence length="148" mass="16963">MKQSRIYNRRKRQFPRQTPFTSEEASITGRMEEIRNLSREISSASAKMEQWLAAMTNLSHAMKNEKVFEEFIQSISKMNPNSSGEQPSKSPDSKRPSINNQKGDKENTSTPKPFSKDGDSLYDLINAPGMIKIVDQVLKNKKAKKRRK</sequence>
<gene>
    <name evidence="2" type="ORF">SAMN06264849_104156</name>
</gene>